<dbReference type="RefSeq" id="WP_254155320.1">
    <property type="nucleotide sequence ID" value="NZ_JAHESD010000053.1"/>
</dbReference>
<dbReference type="SMART" id="SM00387">
    <property type="entry name" value="HATPase_c"/>
    <property type="match status" value="1"/>
</dbReference>
<evidence type="ECO:0000256" key="11">
    <source>
        <dbReference type="SAM" id="Phobius"/>
    </source>
</evidence>
<dbReference type="Proteomes" id="UP000772618">
    <property type="component" value="Unassembled WGS sequence"/>
</dbReference>
<comment type="caution">
    <text evidence="13">The sequence shown here is derived from an EMBL/GenBank/DDBJ whole genome shotgun (WGS) entry which is preliminary data.</text>
</comment>
<dbReference type="Pfam" id="PF02518">
    <property type="entry name" value="HATPase_c"/>
    <property type="match status" value="1"/>
</dbReference>
<keyword evidence="8" id="KW-0902">Two-component regulatory system</keyword>
<feature type="repeat" description="TPR" evidence="9">
    <location>
        <begin position="438"/>
        <end position="471"/>
    </location>
</feature>
<comment type="catalytic activity">
    <reaction evidence="1">
        <text>ATP + protein L-histidine = ADP + protein N-phospho-L-histidine.</text>
        <dbReference type="EC" id="2.7.13.3"/>
    </reaction>
</comment>
<dbReference type="CDD" id="cd00075">
    <property type="entry name" value="HATPase"/>
    <property type="match status" value="1"/>
</dbReference>
<evidence type="ECO:0000256" key="1">
    <source>
        <dbReference type="ARBA" id="ARBA00000085"/>
    </source>
</evidence>
<evidence type="ECO:0000256" key="9">
    <source>
        <dbReference type="PROSITE-ProRule" id="PRU00339"/>
    </source>
</evidence>
<evidence type="ECO:0000256" key="2">
    <source>
        <dbReference type="ARBA" id="ARBA00012438"/>
    </source>
</evidence>
<feature type="repeat" description="TPR" evidence="9">
    <location>
        <begin position="278"/>
        <end position="311"/>
    </location>
</feature>
<proteinExistence type="predicted"/>
<dbReference type="Gene3D" id="1.10.287.130">
    <property type="match status" value="1"/>
</dbReference>
<feature type="domain" description="Histidine kinase" evidence="12">
    <location>
        <begin position="647"/>
        <end position="857"/>
    </location>
</feature>
<keyword evidence="11" id="KW-0812">Transmembrane</keyword>
<evidence type="ECO:0000313" key="14">
    <source>
        <dbReference type="Proteomes" id="UP000772618"/>
    </source>
</evidence>
<dbReference type="InterPro" id="IPR036890">
    <property type="entry name" value="HATPase_C_sf"/>
</dbReference>
<dbReference type="InterPro" id="IPR050351">
    <property type="entry name" value="BphY/WalK/GraS-like"/>
</dbReference>
<dbReference type="PROSITE" id="PS50109">
    <property type="entry name" value="HIS_KIN"/>
    <property type="match status" value="1"/>
</dbReference>
<feature type="repeat" description="TPR" evidence="9">
    <location>
        <begin position="358"/>
        <end position="391"/>
    </location>
</feature>
<evidence type="ECO:0000256" key="3">
    <source>
        <dbReference type="ARBA" id="ARBA00022553"/>
    </source>
</evidence>
<dbReference type="SMART" id="SM00388">
    <property type="entry name" value="HisKA"/>
    <property type="match status" value="1"/>
</dbReference>
<evidence type="ECO:0000313" key="13">
    <source>
        <dbReference type="EMBL" id="MBT1705370.1"/>
    </source>
</evidence>
<sequence>MKAYFLIPVLFIAFNGYSQVQETDSLELLLKRAKSNTEKVDLYNQLAATAYNYNLDKAYAYAQEAHRIAEAENYITGLRYALIYEAIYYYANSKYTEALGLLKRCAKYKIEEDDEVKVYQLLMSGNVFQSLAQYDSSEFYFKSALSVQSGIRNEKYKAYALKCTARLYVILWKNEEALQYLSEALTLYQQKKNQRAIADTWFSMGEVKHNLEEFEKAHEYVDNGCNIGAGLNDKFLNLYCYINRGELQFDKGNYHEALKSLLMAIDLIGGLNMPAVQTRLYRDIGNVYEGLSQNEIALKYYLEALKIAERIGEKYEIAKVLSGIGSIYKNQHNFHLAFDFINRSLALRKVIGDLQGTAISYNIKGSAFLQQKEYDSALVYLNKALDISKRIGYKRGTFDCLYNKALLLEEQKLYRAALRMQSEALSIEYTTGNTYTTGLSYNSIGGLYIKLGDYKKALKYLQDAERCAAQSKSQVLTMNNNYAYALLYEAEGNFKKALDYHKEYAKLNDSIYLESGVGKLAELQALYQVEKKDQEIELLNQGKQLQEKEITLQKARIKQQTIIIFSVVCGLILLLLFTFKTFQFNKRMQKANREILEQKEEIQAQSEELIEANSTIASINKDLEVKIEQRTQALTQAYKELDTFFYRASHDFRRPLTTFLGLAEVANITVKDPNALELFEKVKDTAINLDKMLVKLQSISDLGSQVLIYKEVLIKEIFDSVCNSFRNDLNRKNIIVNSEIFLVAPLISYPALVNIIIENMVENAVHFCGEYGAFIKLKAFNDRDGVTIEIEDNGQGIQKEYLDHIFDMYYRANERSKGNGLGLYIVKKAVERLNGTLSVKSAYGIGSVFTVTIPNKA</sequence>
<dbReference type="InterPro" id="IPR019734">
    <property type="entry name" value="TPR_rpt"/>
</dbReference>
<keyword evidence="6 13" id="KW-0418">Kinase</keyword>
<dbReference type="SUPFAM" id="SSF48452">
    <property type="entry name" value="TPR-like"/>
    <property type="match status" value="3"/>
</dbReference>
<evidence type="ECO:0000256" key="10">
    <source>
        <dbReference type="SAM" id="Coils"/>
    </source>
</evidence>
<dbReference type="InterPro" id="IPR004358">
    <property type="entry name" value="Sig_transdc_His_kin-like_C"/>
</dbReference>
<dbReference type="PRINTS" id="PR00344">
    <property type="entry name" value="BCTRLSENSOR"/>
</dbReference>
<dbReference type="InterPro" id="IPR036097">
    <property type="entry name" value="HisK_dim/P_sf"/>
</dbReference>
<keyword evidence="7" id="KW-0067">ATP-binding</keyword>
<dbReference type="Gene3D" id="3.30.565.10">
    <property type="entry name" value="Histidine kinase-like ATPase, C-terminal domain"/>
    <property type="match status" value="1"/>
</dbReference>
<keyword evidence="3" id="KW-0597">Phosphoprotein</keyword>
<protein>
    <recommendedName>
        <fullName evidence="2">histidine kinase</fullName>
        <ecNumber evidence="2">2.7.13.3</ecNumber>
    </recommendedName>
</protein>
<evidence type="ECO:0000256" key="4">
    <source>
        <dbReference type="ARBA" id="ARBA00022679"/>
    </source>
</evidence>
<keyword evidence="11" id="KW-1133">Transmembrane helix</keyword>
<keyword evidence="11" id="KW-0472">Membrane</keyword>
<gene>
    <name evidence="13" type="ORF">KK060_18915</name>
</gene>
<evidence type="ECO:0000256" key="7">
    <source>
        <dbReference type="ARBA" id="ARBA00022840"/>
    </source>
</evidence>
<accession>A0ABS5VVB6</accession>
<dbReference type="GO" id="GO:0016301">
    <property type="term" value="F:kinase activity"/>
    <property type="evidence" value="ECO:0007669"/>
    <property type="project" value="UniProtKB-KW"/>
</dbReference>
<dbReference type="InterPro" id="IPR003661">
    <property type="entry name" value="HisK_dim/P_dom"/>
</dbReference>
<dbReference type="Pfam" id="PF13424">
    <property type="entry name" value="TPR_12"/>
    <property type="match status" value="2"/>
</dbReference>
<feature type="coiled-coil region" evidence="10">
    <location>
        <begin position="585"/>
        <end position="615"/>
    </location>
</feature>
<dbReference type="PANTHER" id="PTHR42878">
    <property type="entry name" value="TWO-COMPONENT HISTIDINE KINASE"/>
    <property type="match status" value="1"/>
</dbReference>
<dbReference type="SUPFAM" id="SSF55874">
    <property type="entry name" value="ATPase domain of HSP90 chaperone/DNA topoisomerase II/histidine kinase"/>
    <property type="match status" value="1"/>
</dbReference>
<dbReference type="PANTHER" id="PTHR42878:SF7">
    <property type="entry name" value="SENSOR HISTIDINE KINASE GLRK"/>
    <property type="match status" value="1"/>
</dbReference>
<keyword evidence="4" id="KW-0808">Transferase</keyword>
<keyword evidence="9" id="KW-0802">TPR repeat</keyword>
<dbReference type="InterPro" id="IPR005467">
    <property type="entry name" value="His_kinase_dom"/>
</dbReference>
<dbReference type="Gene3D" id="1.25.40.10">
    <property type="entry name" value="Tetratricopeptide repeat domain"/>
    <property type="match status" value="3"/>
</dbReference>
<dbReference type="EMBL" id="JAHESD010000053">
    <property type="protein sequence ID" value="MBT1705370.1"/>
    <property type="molecule type" value="Genomic_DNA"/>
</dbReference>
<organism evidence="13 14">
    <name type="scientific">Chryseosolibacter indicus</name>
    <dbReference type="NCBI Taxonomy" id="2782351"/>
    <lineage>
        <taxon>Bacteria</taxon>
        <taxon>Pseudomonadati</taxon>
        <taxon>Bacteroidota</taxon>
        <taxon>Cytophagia</taxon>
        <taxon>Cytophagales</taxon>
        <taxon>Chryseotaleaceae</taxon>
        <taxon>Chryseosolibacter</taxon>
    </lineage>
</organism>
<name>A0ABS5VVB6_9BACT</name>
<evidence type="ECO:0000256" key="5">
    <source>
        <dbReference type="ARBA" id="ARBA00022741"/>
    </source>
</evidence>
<dbReference type="SMART" id="SM00028">
    <property type="entry name" value="TPR"/>
    <property type="match status" value="9"/>
</dbReference>
<dbReference type="SUPFAM" id="SSF47384">
    <property type="entry name" value="Homodimeric domain of signal transducing histidine kinase"/>
    <property type="match status" value="1"/>
</dbReference>
<keyword evidence="5" id="KW-0547">Nucleotide-binding</keyword>
<feature type="transmembrane region" description="Helical" evidence="11">
    <location>
        <begin position="562"/>
        <end position="582"/>
    </location>
</feature>
<dbReference type="PROSITE" id="PS50005">
    <property type="entry name" value="TPR"/>
    <property type="match status" value="3"/>
</dbReference>
<evidence type="ECO:0000256" key="6">
    <source>
        <dbReference type="ARBA" id="ARBA00022777"/>
    </source>
</evidence>
<reference evidence="13 14" key="1">
    <citation type="submission" date="2021-05" db="EMBL/GenBank/DDBJ databases">
        <title>A Polyphasic approach of four new species of the genus Ohtaekwangia: Ohtaekwangia histidinii sp. nov., Ohtaekwangia cretensis sp. nov., Ohtaekwangia indiensis sp. nov., Ohtaekwangia reichenbachii sp. nov. from diverse environment.</title>
        <authorList>
            <person name="Octaviana S."/>
        </authorList>
    </citation>
    <scope>NUCLEOTIDE SEQUENCE [LARGE SCALE GENOMIC DNA]</scope>
    <source>
        <strain evidence="13 14">PWU20</strain>
    </source>
</reference>
<evidence type="ECO:0000256" key="8">
    <source>
        <dbReference type="ARBA" id="ARBA00023012"/>
    </source>
</evidence>
<keyword evidence="14" id="KW-1185">Reference proteome</keyword>
<dbReference type="InterPro" id="IPR011990">
    <property type="entry name" value="TPR-like_helical_dom_sf"/>
</dbReference>
<keyword evidence="10" id="KW-0175">Coiled coil</keyword>
<evidence type="ECO:0000259" key="12">
    <source>
        <dbReference type="PROSITE" id="PS50109"/>
    </source>
</evidence>
<dbReference type="EC" id="2.7.13.3" evidence="2"/>
<dbReference type="InterPro" id="IPR003594">
    <property type="entry name" value="HATPase_dom"/>
</dbReference>